<dbReference type="RefSeq" id="WP_262065023.1">
    <property type="nucleotide sequence ID" value="NZ_JAMXOD010000002.1"/>
</dbReference>
<feature type="transmembrane region" description="Helical" evidence="1">
    <location>
        <begin position="199"/>
        <end position="219"/>
    </location>
</feature>
<keyword evidence="1" id="KW-1133">Transmembrane helix</keyword>
<feature type="transmembrane region" description="Helical" evidence="1">
    <location>
        <begin position="12"/>
        <end position="30"/>
    </location>
</feature>
<dbReference type="Proteomes" id="UP001523566">
    <property type="component" value="Unassembled WGS sequence"/>
</dbReference>
<dbReference type="InterPro" id="IPR025874">
    <property type="entry name" value="DZR"/>
</dbReference>
<sequence length="286" mass="32331">MKTNQEQRKWIALVLIGVAALMFFMNWVTVHRSYREELEEAYESAAYEIEEAMEYMDMAEAFGIKISMPKLETFMKKVEKVIQKGGLSVRDGSYVLKTTDSMLGIGEKALALMDEELGSEEQKIIDDIKTYNTFYQGLCIITVLIYIVSIILLFLKKKWFGIPLIVIQGVWLITIMTLISKLNKMFRDAEFLADQHTKLLSMTFWPFLALAFVVAAAFVGRSQKSVTFSSTSIPRRFCAKCGNSLNDSAKFCNACGSSVAIMNCKQCGSELKPGYKFCKECGFPVE</sequence>
<keyword evidence="4" id="KW-1185">Reference proteome</keyword>
<keyword evidence="1" id="KW-0472">Membrane</keyword>
<evidence type="ECO:0000313" key="3">
    <source>
        <dbReference type="EMBL" id="MCP1101241.1"/>
    </source>
</evidence>
<evidence type="ECO:0000256" key="1">
    <source>
        <dbReference type="SAM" id="Phobius"/>
    </source>
</evidence>
<feature type="domain" description="DZANK-type" evidence="2">
    <location>
        <begin position="238"/>
        <end position="282"/>
    </location>
</feature>
<name>A0ABT1E8M9_9FIRM</name>
<organism evidence="3 4">
    <name type="scientific">Aequitasia blattaphilus</name>
    <dbReference type="NCBI Taxonomy" id="2949332"/>
    <lineage>
        <taxon>Bacteria</taxon>
        <taxon>Bacillati</taxon>
        <taxon>Bacillota</taxon>
        <taxon>Clostridia</taxon>
        <taxon>Lachnospirales</taxon>
        <taxon>Lachnospiraceae</taxon>
        <taxon>Aequitasia</taxon>
    </lineage>
</organism>
<evidence type="ECO:0000259" key="2">
    <source>
        <dbReference type="Pfam" id="PF12773"/>
    </source>
</evidence>
<accession>A0ABT1E8M9</accession>
<gene>
    <name evidence="3" type="ORF">NK125_02295</name>
</gene>
<reference evidence="3 4" key="1">
    <citation type="journal article" date="2022" name="Genome Biol. Evol.">
        <title>Host diet, physiology and behaviors set the stage for Lachnospiraceae cladogenesis.</title>
        <authorList>
            <person name="Vera-Ponce De Leon A."/>
            <person name="Schneider M."/>
            <person name="Jahnes B.C."/>
            <person name="Sadowski V."/>
            <person name="Camuy-Velez L.A."/>
            <person name="Duan J."/>
            <person name="Sabree Z.L."/>
        </authorList>
    </citation>
    <scope>NUCLEOTIDE SEQUENCE [LARGE SCALE GENOMIC DNA]</scope>
    <source>
        <strain evidence="3 4">PAL113</strain>
    </source>
</reference>
<dbReference type="Pfam" id="PF12773">
    <property type="entry name" value="DZR"/>
    <property type="match status" value="1"/>
</dbReference>
<feature type="transmembrane region" description="Helical" evidence="1">
    <location>
        <begin position="134"/>
        <end position="155"/>
    </location>
</feature>
<dbReference type="EMBL" id="JAMZFW010000002">
    <property type="protein sequence ID" value="MCP1101241.1"/>
    <property type="molecule type" value="Genomic_DNA"/>
</dbReference>
<protein>
    <submittedName>
        <fullName evidence="3">Zinc ribbon domain-containing protein</fullName>
    </submittedName>
</protein>
<feature type="transmembrane region" description="Helical" evidence="1">
    <location>
        <begin position="162"/>
        <end position="179"/>
    </location>
</feature>
<keyword evidence="1" id="KW-0812">Transmembrane</keyword>
<evidence type="ECO:0000313" key="4">
    <source>
        <dbReference type="Proteomes" id="UP001523566"/>
    </source>
</evidence>
<proteinExistence type="predicted"/>
<comment type="caution">
    <text evidence="3">The sequence shown here is derived from an EMBL/GenBank/DDBJ whole genome shotgun (WGS) entry which is preliminary data.</text>
</comment>